<feature type="transmembrane region" description="Helical" evidence="10">
    <location>
        <begin position="55"/>
        <end position="75"/>
    </location>
</feature>
<evidence type="ECO:0000313" key="12">
    <source>
        <dbReference type="Proteomes" id="UP000736335"/>
    </source>
</evidence>
<gene>
    <name evidence="11" type="ORF">BJ322DRAFT_699583</name>
</gene>
<dbReference type="PRINTS" id="PR00463">
    <property type="entry name" value="EP450I"/>
</dbReference>
<keyword evidence="10" id="KW-0472">Membrane</keyword>
<protein>
    <submittedName>
        <fullName evidence="11">High nitrogen upregulated cytochrome P450 monooxygenase 2</fullName>
    </submittedName>
</protein>
<dbReference type="Pfam" id="PF00067">
    <property type="entry name" value="p450"/>
    <property type="match status" value="1"/>
</dbReference>
<dbReference type="InterPro" id="IPR017972">
    <property type="entry name" value="Cyt_P450_CS"/>
</dbReference>
<dbReference type="InterPro" id="IPR050121">
    <property type="entry name" value="Cytochrome_P450_monoxygenase"/>
</dbReference>
<keyword evidence="10" id="KW-1133">Transmembrane helix</keyword>
<keyword evidence="5 9" id="KW-0560">Oxidoreductase</keyword>
<comment type="cofactor">
    <cofactor evidence="1 8">
        <name>heme</name>
        <dbReference type="ChEBI" id="CHEBI:30413"/>
    </cofactor>
</comment>
<dbReference type="AlphaFoldDB" id="A0A9P6HHJ3"/>
<evidence type="ECO:0000256" key="1">
    <source>
        <dbReference type="ARBA" id="ARBA00001971"/>
    </source>
</evidence>
<dbReference type="InterPro" id="IPR002401">
    <property type="entry name" value="Cyt_P450_E_grp-I"/>
</dbReference>
<feature type="transmembrane region" description="Helical" evidence="10">
    <location>
        <begin position="29"/>
        <end position="48"/>
    </location>
</feature>
<keyword evidence="12" id="KW-1185">Reference proteome</keyword>
<dbReference type="SUPFAM" id="SSF48264">
    <property type="entry name" value="Cytochrome P450"/>
    <property type="match status" value="1"/>
</dbReference>
<keyword evidence="8 9" id="KW-0349">Heme</keyword>
<evidence type="ECO:0000256" key="7">
    <source>
        <dbReference type="ARBA" id="ARBA00023033"/>
    </source>
</evidence>
<dbReference type="PANTHER" id="PTHR24305">
    <property type="entry name" value="CYTOCHROME P450"/>
    <property type="match status" value="1"/>
</dbReference>
<dbReference type="EMBL" id="WIUZ02000005">
    <property type="protein sequence ID" value="KAF9787073.1"/>
    <property type="molecule type" value="Genomic_DNA"/>
</dbReference>
<keyword evidence="10" id="KW-0812">Transmembrane</keyword>
<evidence type="ECO:0000256" key="4">
    <source>
        <dbReference type="ARBA" id="ARBA00022723"/>
    </source>
</evidence>
<feature type="binding site" description="axial binding residue" evidence="8">
    <location>
        <position position="470"/>
    </location>
    <ligand>
        <name>heme</name>
        <dbReference type="ChEBI" id="CHEBI:30413"/>
    </ligand>
    <ligandPart>
        <name>Fe</name>
        <dbReference type="ChEBI" id="CHEBI:18248"/>
    </ligandPart>
</feature>
<dbReference type="InterPro" id="IPR036396">
    <property type="entry name" value="Cyt_P450_sf"/>
</dbReference>
<proteinExistence type="inferred from homology"/>
<organism evidence="11 12">
    <name type="scientific">Thelephora terrestris</name>
    <dbReference type="NCBI Taxonomy" id="56493"/>
    <lineage>
        <taxon>Eukaryota</taxon>
        <taxon>Fungi</taxon>
        <taxon>Dikarya</taxon>
        <taxon>Basidiomycota</taxon>
        <taxon>Agaricomycotina</taxon>
        <taxon>Agaricomycetes</taxon>
        <taxon>Thelephorales</taxon>
        <taxon>Thelephoraceae</taxon>
        <taxon>Thelephora</taxon>
    </lineage>
</organism>
<dbReference type="OrthoDB" id="6692864at2759"/>
<evidence type="ECO:0000313" key="11">
    <source>
        <dbReference type="EMBL" id="KAF9787073.1"/>
    </source>
</evidence>
<accession>A0A9P6HHJ3</accession>
<dbReference type="GO" id="GO:0020037">
    <property type="term" value="F:heme binding"/>
    <property type="evidence" value="ECO:0007669"/>
    <property type="project" value="InterPro"/>
</dbReference>
<dbReference type="Gene3D" id="1.10.630.10">
    <property type="entry name" value="Cytochrome P450"/>
    <property type="match status" value="1"/>
</dbReference>
<dbReference type="GO" id="GO:0016705">
    <property type="term" value="F:oxidoreductase activity, acting on paired donors, with incorporation or reduction of molecular oxygen"/>
    <property type="evidence" value="ECO:0007669"/>
    <property type="project" value="InterPro"/>
</dbReference>
<reference evidence="11" key="1">
    <citation type="journal article" date="2020" name="Nat. Commun.">
        <title>Large-scale genome sequencing of mycorrhizal fungi provides insights into the early evolution of symbiotic traits.</title>
        <authorList>
            <person name="Miyauchi S."/>
            <person name="Kiss E."/>
            <person name="Kuo A."/>
            <person name="Drula E."/>
            <person name="Kohler A."/>
            <person name="Sanchez-Garcia M."/>
            <person name="Morin E."/>
            <person name="Andreopoulos B."/>
            <person name="Barry K.W."/>
            <person name="Bonito G."/>
            <person name="Buee M."/>
            <person name="Carver A."/>
            <person name="Chen C."/>
            <person name="Cichocki N."/>
            <person name="Clum A."/>
            <person name="Culley D."/>
            <person name="Crous P.W."/>
            <person name="Fauchery L."/>
            <person name="Girlanda M."/>
            <person name="Hayes R.D."/>
            <person name="Keri Z."/>
            <person name="LaButti K."/>
            <person name="Lipzen A."/>
            <person name="Lombard V."/>
            <person name="Magnuson J."/>
            <person name="Maillard F."/>
            <person name="Murat C."/>
            <person name="Nolan M."/>
            <person name="Ohm R.A."/>
            <person name="Pangilinan J."/>
            <person name="Pereira M.F."/>
            <person name="Perotto S."/>
            <person name="Peter M."/>
            <person name="Pfister S."/>
            <person name="Riley R."/>
            <person name="Sitrit Y."/>
            <person name="Stielow J.B."/>
            <person name="Szollosi G."/>
            <person name="Zifcakova L."/>
            <person name="Stursova M."/>
            <person name="Spatafora J.W."/>
            <person name="Tedersoo L."/>
            <person name="Vaario L.M."/>
            <person name="Yamada A."/>
            <person name="Yan M."/>
            <person name="Wang P."/>
            <person name="Xu J."/>
            <person name="Bruns T."/>
            <person name="Baldrian P."/>
            <person name="Vilgalys R."/>
            <person name="Dunand C."/>
            <person name="Henrissat B."/>
            <person name="Grigoriev I.V."/>
            <person name="Hibbett D."/>
            <person name="Nagy L.G."/>
            <person name="Martin F.M."/>
        </authorList>
    </citation>
    <scope>NUCLEOTIDE SEQUENCE</scope>
    <source>
        <strain evidence="11">UH-Tt-Lm1</strain>
    </source>
</reference>
<sequence>MRPFLCIAASSLFTHYIFNRHEPITPQPVLATIFAVPTLWSILFLSHFASPLSTILFSFATYFFVLALSIASYRLSPFHPLASFPGTTISKLTKWWGVWETYEGRHYIRVHELHKKHGPIVRVGPNELSIADVAAIPAVLGSTGLPKGHWYGSRQDLRASKNLQVLNGDAHANRRRLWNRGLSSDSIESYSDIIETRAAQLIDCLERQPGKICLSSFFSRFAFDFLGDMAFGGGFELLRDGDTQHLNEIVDNGVIVSNIISQIPWVTSLMHLVPSWCNDALALRDLGYNKANERLSRGSIVKDLYYHLADDGRLERQSPSVADVLSDGTLAIVAGTDTIKTTLSAVFYHLLLNPTCYQHLQDEVDRVFPNPDDPMDFNKLTEMEYLDACINETLRVMPSVPTNGSRRIPRGHGPRTIAGSVIPEETEIFVSPYPLHRDPRYFSPEPESFLPERWVQSPSFIPFSYGPHNCVGRQIAYRQLRYVVCLMMRRFTVQFASGFCPREWIEKACDRLVLSTDPLPVVLDPRKKSA</sequence>
<dbReference type="PRINTS" id="PR00385">
    <property type="entry name" value="P450"/>
</dbReference>
<evidence type="ECO:0000256" key="10">
    <source>
        <dbReference type="SAM" id="Phobius"/>
    </source>
</evidence>
<reference evidence="11" key="2">
    <citation type="submission" date="2020-11" db="EMBL/GenBank/DDBJ databases">
        <authorList>
            <consortium name="DOE Joint Genome Institute"/>
            <person name="Kuo A."/>
            <person name="Miyauchi S."/>
            <person name="Kiss E."/>
            <person name="Drula E."/>
            <person name="Kohler A."/>
            <person name="Sanchez-Garcia M."/>
            <person name="Andreopoulos B."/>
            <person name="Barry K.W."/>
            <person name="Bonito G."/>
            <person name="Buee M."/>
            <person name="Carver A."/>
            <person name="Chen C."/>
            <person name="Cichocki N."/>
            <person name="Clum A."/>
            <person name="Culley D."/>
            <person name="Crous P.W."/>
            <person name="Fauchery L."/>
            <person name="Girlanda M."/>
            <person name="Hayes R."/>
            <person name="Keri Z."/>
            <person name="Labutti K."/>
            <person name="Lipzen A."/>
            <person name="Lombard V."/>
            <person name="Magnuson J."/>
            <person name="Maillard F."/>
            <person name="Morin E."/>
            <person name="Murat C."/>
            <person name="Nolan M."/>
            <person name="Ohm R."/>
            <person name="Pangilinan J."/>
            <person name="Pereira M."/>
            <person name="Perotto S."/>
            <person name="Peter M."/>
            <person name="Riley R."/>
            <person name="Sitrit Y."/>
            <person name="Stielow B."/>
            <person name="Szollosi G."/>
            <person name="Zifcakova L."/>
            <person name="Stursova M."/>
            <person name="Spatafora J.W."/>
            <person name="Tedersoo L."/>
            <person name="Vaario L.-M."/>
            <person name="Yamada A."/>
            <person name="Yan M."/>
            <person name="Wang P."/>
            <person name="Xu J."/>
            <person name="Bruns T."/>
            <person name="Baldrian P."/>
            <person name="Vilgalys R."/>
            <person name="Henrissat B."/>
            <person name="Grigoriev I.V."/>
            <person name="Hibbett D."/>
            <person name="Nagy L.G."/>
            <person name="Martin F.M."/>
        </authorList>
    </citation>
    <scope>NUCLEOTIDE SEQUENCE</scope>
    <source>
        <strain evidence="11">UH-Tt-Lm1</strain>
    </source>
</reference>
<dbReference type="Proteomes" id="UP000736335">
    <property type="component" value="Unassembled WGS sequence"/>
</dbReference>
<evidence type="ECO:0000256" key="6">
    <source>
        <dbReference type="ARBA" id="ARBA00023004"/>
    </source>
</evidence>
<evidence type="ECO:0000256" key="3">
    <source>
        <dbReference type="ARBA" id="ARBA00010617"/>
    </source>
</evidence>
<evidence type="ECO:0000256" key="5">
    <source>
        <dbReference type="ARBA" id="ARBA00023002"/>
    </source>
</evidence>
<comment type="similarity">
    <text evidence="3 9">Belongs to the cytochrome P450 family.</text>
</comment>
<dbReference type="GO" id="GO:0005506">
    <property type="term" value="F:iron ion binding"/>
    <property type="evidence" value="ECO:0007669"/>
    <property type="project" value="InterPro"/>
</dbReference>
<comment type="caution">
    <text evidence="11">The sequence shown here is derived from an EMBL/GenBank/DDBJ whole genome shotgun (WGS) entry which is preliminary data.</text>
</comment>
<evidence type="ECO:0000256" key="2">
    <source>
        <dbReference type="ARBA" id="ARBA00005179"/>
    </source>
</evidence>
<dbReference type="PANTHER" id="PTHR24305:SF187">
    <property type="entry name" value="P450, PUTATIVE (EUROFUNG)-RELATED"/>
    <property type="match status" value="1"/>
</dbReference>
<keyword evidence="4 8" id="KW-0479">Metal-binding</keyword>
<evidence type="ECO:0000256" key="8">
    <source>
        <dbReference type="PIRSR" id="PIRSR602401-1"/>
    </source>
</evidence>
<dbReference type="InterPro" id="IPR001128">
    <property type="entry name" value="Cyt_P450"/>
</dbReference>
<evidence type="ECO:0000256" key="9">
    <source>
        <dbReference type="RuleBase" id="RU000461"/>
    </source>
</evidence>
<keyword evidence="6 8" id="KW-0408">Iron</keyword>
<dbReference type="PROSITE" id="PS00086">
    <property type="entry name" value="CYTOCHROME_P450"/>
    <property type="match status" value="1"/>
</dbReference>
<name>A0A9P6HHJ3_9AGAM</name>
<comment type="pathway">
    <text evidence="2">Secondary metabolite biosynthesis.</text>
</comment>
<keyword evidence="7 9" id="KW-0503">Monooxygenase</keyword>
<dbReference type="GO" id="GO:0004497">
    <property type="term" value="F:monooxygenase activity"/>
    <property type="evidence" value="ECO:0007669"/>
    <property type="project" value="UniProtKB-KW"/>
</dbReference>